<evidence type="ECO:0000313" key="2">
    <source>
        <dbReference type="Proteomes" id="UP000287985"/>
    </source>
</evidence>
<dbReference type="EMBL" id="KU043403">
    <property type="protein sequence ID" value="APG55791.1"/>
    <property type="molecule type" value="Genomic_DNA"/>
</dbReference>
<dbReference type="KEGG" id="vg:80521765"/>
<dbReference type="RefSeq" id="YP_010784545.1">
    <property type="nucleotide sequence ID" value="NC_075292.1"/>
</dbReference>
<dbReference type="GeneID" id="80521765"/>
<accession>A0A1W5PW13</accession>
<organism evidence="1 2">
    <name type="scientific">Macaca mulatta feces associated virus 2</name>
    <dbReference type="NCBI Taxonomy" id="2499224"/>
    <lineage>
        <taxon>Viruses</taxon>
        <taxon>Monodnaviria</taxon>
        <taxon>Shotokuvirae</taxon>
        <taxon>Cressdnaviricota</taxon>
        <taxon>Arfiviricetes</taxon>
        <taxon>Cremevirales</taxon>
        <taxon>Smacoviridae</taxon>
        <taxon>Porprismacovirus</taxon>
        <taxon>Porprismacovirus macas4</taxon>
    </lineage>
</organism>
<dbReference type="Proteomes" id="UP000287985">
    <property type="component" value="Segment"/>
</dbReference>
<keyword evidence="2" id="KW-1185">Reference proteome</keyword>
<name>A0A1W5PW13_9VIRU</name>
<sequence>MTKTVMITMERRETYKEWNWFLFAIRKLDIHKWIIAAEEGKGGYKHWQIRIASRFDAKWWTRALLIQFGQRSIHTENASNTWTYEAKEGCYLASWDTLEVRQQRFGKLRKVQKYALNVLEGTNDRQVMVWVDEEGNSGKSWLIGHLYETGQAYYAPPYLTSVKEIIQTIASLAVKDRDAGNPPKKYALIDIPRSWKWSNELYTAIEAIKDGLIMEPRYSAQPINIKGIKVLVVTNTRPKLDKLSKDRWEIFEWDNNPTIDTYLRGAQEKRTL</sequence>
<evidence type="ECO:0000313" key="1">
    <source>
        <dbReference type="EMBL" id="APG55791.1"/>
    </source>
</evidence>
<proteinExistence type="predicted"/>
<reference evidence="1 2" key="1">
    <citation type="submission" date="2015-11" db="EMBL/GenBank/DDBJ databases">
        <title>Gut virome of resus macaques with acute and chronic diarrhea versus healthy controlls.</title>
        <authorList>
            <person name="Kapusinszky B."/>
            <person name="Ardeshir A."/>
            <person name="Mulvaney U."/>
            <person name="Deng X."/>
            <person name="Delwart E.L."/>
        </authorList>
    </citation>
    <scope>NUCLEOTIDE SEQUENCE [LARGE SCALE GENOMIC DNA]</scope>
    <source>
        <strain evidence="1">1705_10199</strain>
    </source>
</reference>
<protein>
    <submittedName>
        <fullName evidence="1">Rep</fullName>
    </submittedName>
</protein>